<sequence>MDSSVIANSSSPSAPERPARPASPVVLDITDESGVDTLTRPPDSLSEVRFVPYVDEHQLPGIMNLISKDLSEPYSVYTYRYFLHRWPQHCILAVDEEDTCVGVVVGRLDYHRNTLPFEARTGSESDYEQFDEVIQVTTNNNLLVPNCLLRGYIAMLAVDHRCRKLGIGTKLVTLSIDSLRKEKANEVVLETEVTNHGAIALYQRLGFIKEKRLHRYYLNGVDAFRLKFRLPRLESSQILT</sequence>
<dbReference type="CDD" id="cd04301">
    <property type="entry name" value="NAT_SF"/>
    <property type="match status" value="1"/>
</dbReference>
<evidence type="ECO:0000256" key="1">
    <source>
        <dbReference type="ARBA" id="ARBA00022679"/>
    </source>
</evidence>
<dbReference type="PANTHER" id="PTHR45896:SF1">
    <property type="entry name" value="N-ALPHA-ACETYLTRANSFERASE 30"/>
    <property type="match status" value="1"/>
</dbReference>
<dbReference type="SUPFAM" id="SSF55729">
    <property type="entry name" value="Acyl-CoA N-acyltransferases (Nat)"/>
    <property type="match status" value="1"/>
</dbReference>
<dbReference type="InterPro" id="IPR016181">
    <property type="entry name" value="Acyl_CoA_acyltransferase"/>
</dbReference>
<dbReference type="InterPro" id="IPR044542">
    <property type="entry name" value="NAA30-like"/>
</dbReference>
<evidence type="ECO:0000256" key="4">
    <source>
        <dbReference type="SAM" id="MobiDB-lite"/>
    </source>
</evidence>
<dbReference type="PROSITE" id="PS51186">
    <property type="entry name" value="GNAT"/>
    <property type="match status" value="1"/>
</dbReference>
<reference evidence="6" key="1">
    <citation type="submission" date="2022-07" db="EMBL/GenBank/DDBJ databases">
        <title>Phylogenomic reconstructions and comparative analyses of Kickxellomycotina fungi.</title>
        <authorList>
            <person name="Reynolds N.K."/>
            <person name="Stajich J.E."/>
            <person name="Barry K."/>
            <person name="Grigoriev I.V."/>
            <person name="Crous P."/>
            <person name="Smith M.E."/>
        </authorList>
    </citation>
    <scope>NUCLEOTIDE SEQUENCE</scope>
    <source>
        <strain evidence="6">RSA 861</strain>
    </source>
</reference>
<dbReference type="EMBL" id="JANBPT010000799">
    <property type="protein sequence ID" value="KAJ1912805.1"/>
    <property type="molecule type" value="Genomic_DNA"/>
</dbReference>
<feature type="domain" description="N-acetyltransferase" evidence="5">
    <location>
        <begin position="49"/>
        <end position="231"/>
    </location>
</feature>
<evidence type="ECO:0000256" key="2">
    <source>
        <dbReference type="ARBA" id="ARBA00023315"/>
    </source>
</evidence>
<dbReference type="EC" id="2.3.1.256" evidence="6"/>
<gene>
    <name evidence="6" type="primary">naa30</name>
    <name evidence="6" type="ORF">IWQ60_009495</name>
</gene>
<evidence type="ECO:0000256" key="3">
    <source>
        <dbReference type="ARBA" id="ARBA00024025"/>
    </source>
</evidence>
<accession>A0A9W8DJT5</accession>
<evidence type="ECO:0000259" key="5">
    <source>
        <dbReference type="PROSITE" id="PS51186"/>
    </source>
</evidence>
<dbReference type="GO" id="GO:0120518">
    <property type="term" value="F:protein N-terminal-methionine acetyltransferase activity"/>
    <property type="evidence" value="ECO:0007669"/>
    <property type="project" value="UniProtKB-EC"/>
</dbReference>
<name>A0A9W8DJT5_9FUNG</name>
<feature type="region of interest" description="Disordered" evidence="4">
    <location>
        <begin position="1"/>
        <end position="23"/>
    </location>
</feature>
<keyword evidence="1 6" id="KW-0808">Transferase</keyword>
<dbReference type="OrthoDB" id="249099at2759"/>
<organism evidence="6 7">
    <name type="scientific">Tieghemiomyces parasiticus</name>
    <dbReference type="NCBI Taxonomy" id="78921"/>
    <lineage>
        <taxon>Eukaryota</taxon>
        <taxon>Fungi</taxon>
        <taxon>Fungi incertae sedis</taxon>
        <taxon>Zoopagomycota</taxon>
        <taxon>Kickxellomycotina</taxon>
        <taxon>Dimargaritomycetes</taxon>
        <taxon>Dimargaritales</taxon>
        <taxon>Dimargaritaceae</taxon>
        <taxon>Tieghemiomyces</taxon>
    </lineage>
</organism>
<dbReference type="PANTHER" id="PTHR45896">
    <property type="entry name" value="N-ALPHA-ACETYLTRANSFERASE 30"/>
    <property type="match status" value="1"/>
</dbReference>
<dbReference type="Gene3D" id="3.40.630.30">
    <property type="match status" value="1"/>
</dbReference>
<comment type="similarity">
    <text evidence="3">Belongs to the acetyltransferase family. MAK3 subfamily.</text>
</comment>
<dbReference type="GO" id="GO:0031417">
    <property type="term" value="C:NatC complex"/>
    <property type="evidence" value="ECO:0007669"/>
    <property type="project" value="TreeGrafter"/>
</dbReference>
<dbReference type="AlphaFoldDB" id="A0A9W8DJT5"/>
<protein>
    <submittedName>
        <fullName evidence="6">N-terminal acetyltransferase c complex catalytic subunit mak3</fullName>
        <ecNumber evidence="6">2.3.1.256</ecNumber>
    </submittedName>
</protein>
<comment type="caution">
    <text evidence="6">The sequence shown here is derived from an EMBL/GenBank/DDBJ whole genome shotgun (WGS) entry which is preliminary data.</text>
</comment>
<dbReference type="Proteomes" id="UP001150569">
    <property type="component" value="Unassembled WGS sequence"/>
</dbReference>
<evidence type="ECO:0000313" key="7">
    <source>
        <dbReference type="Proteomes" id="UP001150569"/>
    </source>
</evidence>
<keyword evidence="2 6" id="KW-0012">Acyltransferase</keyword>
<proteinExistence type="inferred from homology"/>
<evidence type="ECO:0000313" key="6">
    <source>
        <dbReference type="EMBL" id="KAJ1912805.1"/>
    </source>
</evidence>
<keyword evidence="7" id="KW-1185">Reference proteome</keyword>
<dbReference type="InterPro" id="IPR000182">
    <property type="entry name" value="GNAT_dom"/>
</dbReference>
<dbReference type="Pfam" id="PF00583">
    <property type="entry name" value="Acetyltransf_1"/>
    <property type="match status" value="1"/>
</dbReference>